<evidence type="ECO:0000313" key="5">
    <source>
        <dbReference type="EMBL" id="RHZ09595.1"/>
    </source>
</evidence>
<proteinExistence type="predicted"/>
<dbReference type="PANTHER" id="PTHR45745:SF1">
    <property type="entry name" value="PHOSPHOGLUCOMUTASE 2B-RELATED"/>
    <property type="match status" value="1"/>
</dbReference>
<keyword evidence="3" id="KW-0413">Isomerase</keyword>
<dbReference type="Gene3D" id="3.30.310.50">
    <property type="entry name" value="Alpha-D-phosphohexomutase, C-terminal domain"/>
    <property type="match status" value="1"/>
</dbReference>
<evidence type="ECO:0000256" key="3">
    <source>
        <dbReference type="ARBA" id="ARBA00023235"/>
    </source>
</evidence>
<dbReference type="GO" id="GO:0008973">
    <property type="term" value="F:phosphopentomutase activity"/>
    <property type="evidence" value="ECO:0007669"/>
    <property type="project" value="TreeGrafter"/>
</dbReference>
<dbReference type="VEuPathDB" id="FungiDB:H257_01608"/>
<organism evidence="5 6">
    <name type="scientific">Aphanomyces astaci</name>
    <name type="common">Crayfish plague agent</name>
    <dbReference type="NCBI Taxonomy" id="112090"/>
    <lineage>
        <taxon>Eukaryota</taxon>
        <taxon>Sar</taxon>
        <taxon>Stramenopiles</taxon>
        <taxon>Oomycota</taxon>
        <taxon>Saprolegniomycetes</taxon>
        <taxon>Saprolegniales</taxon>
        <taxon>Verrucalvaceae</taxon>
        <taxon>Aphanomyces</taxon>
    </lineage>
</organism>
<dbReference type="PANTHER" id="PTHR45745">
    <property type="entry name" value="PHOSPHOMANNOMUTASE 45A"/>
    <property type="match status" value="1"/>
</dbReference>
<comment type="caution">
    <text evidence="5">The sequence shown here is derived from an EMBL/GenBank/DDBJ whole genome shotgun (WGS) entry which is preliminary data.</text>
</comment>
<dbReference type="GO" id="GO:0005634">
    <property type="term" value="C:nucleus"/>
    <property type="evidence" value="ECO:0007669"/>
    <property type="project" value="TreeGrafter"/>
</dbReference>
<keyword evidence="1" id="KW-0479">Metal-binding</keyword>
<dbReference type="EMBL" id="QUTF01015365">
    <property type="protein sequence ID" value="RHZ09595.1"/>
    <property type="molecule type" value="Genomic_DNA"/>
</dbReference>
<protein>
    <recommendedName>
        <fullName evidence="4">Alpha-D-phosphohexomutase C-terminal domain-containing protein</fullName>
    </recommendedName>
</protein>
<dbReference type="GO" id="GO:0006166">
    <property type="term" value="P:purine ribonucleoside salvage"/>
    <property type="evidence" value="ECO:0007669"/>
    <property type="project" value="TreeGrafter"/>
</dbReference>
<sequence length="89" mass="9732">RDLSTGFDSAQPDCRAVLPQSSEMITYSFANGVVATLRTSGTEPKLKYYVESPGGQGLTRQQVTDALQLQVAAIVSEMLQPELHHLERP</sequence>
<keyword evidence="2" id="KW-0460">Magnesium</keyword>
<dbReference type="InterPro" id="IPR005843">
    <property type="entry name" value="A-D-PHexomutase_C"/>
</dbReference>
<dbReference type="SUPFAM" id="SSF55957">
    <property type="entry name" value="Phosphoglucomutase, C-terminal domain"/>
    <property type="match status" value="1"/>
</dbReference>
<accession>A0A3R6YCE8</accession>
<reference evidence="5 6" key="1">
    <citation type="submission" date="2018-08" db="EMBL/GenBank/DDBJ databases">
        <title>Aphanomyces genome sequencing and annotation.</title>
        <authorList>
            <person name="Minardi D."/>
            <person name="Oidtmann B."/>
            <person name="Van Der Giezen M."/>
            <person name="Studholme D.J."/>
        </authorList>
    </citation>
    <scope>NUCLEOTIDE SEQUENCE [LARGE SCALE GENOMIC DNA]</scope>
    <source>
        <strain evidence="5 6">FDL457</strain>
    </source>
</reference>
<dbReference type="InterPro" id="IPR036900">
    <property type="entry name" value="A-D-PHexomutase_C_sf"/>
</dbReference>
<evidence type="ECO:0000259" key="4">
    <source>
        <dbReference type="Pfam" id="PF00408"/>
    </source>
</evidence>
<feature type="domain" description="Alpha-D-phosphohexomutase C-terminal" evidence="4">
    <location>
        <begin position="20"/>
        <end position="61"/>
    </location>
</feature>
<evidence type="ECO:0000256" key="1">
    <source>
        <dbReference type="ARBA" id="ARBA00022723"/>
    </source>
</evidence>
<evidence type="ECO:0000256" key="2">
    <source>
        <dbReference type="ARBA" id="ARBA00022842"/>
    </source>
</evidence>
<feature type="non-terminal residue" evidence="5">
    <location>
        <position position="1"/>
    </location>
</feature>
<dbReference type="Pfam" id="PF00408">
    <property type="entry name" value="PGM_PMM_IV"/>
    <property type="match status" value="1"/>
</dbReference>
<dbReference type="AlphaFoldDB" id="A0A3R6YCE8"/>
<dbReference type="Proteomes" id="UP000286510">
    <property type="component" value="Unassembled WGS sequence"/>
</dbReference>
<gene>
    <name evidence="5" type="ORF">DYB26_015190</name>
</gene>
<name>A0A3R6YCE8_APHAT</name>
<evidence type="ECO:0000313" key="6">
    <source>
        <dbReference type="Proteomes" id="UP000286510"/>
    </source>
</evidence>
<dbReference type="GO" id="GO:0046872">
    <property type="term" value="F:metal ion binding"/>
    <property type="evidence" value="ECO:0007669"/>
    <property type="project" value="UniProtKB-KW"/>
</dbReference>